<dbReference type="EMBL" id="JAPDRP010000008">
    <property type="protein sequence ID" value="KAJ9645316.1"/>
    <property type="molecule type" value="Genomic_DNA"/>
</dbReference>
<proteinExistence type="predicted"/>
<reference evidence="1" key="1">
    <citation type="submission" date="2022-10" db="EMBL/GenBank/DDBJ databases">
        <title>Culturing micro-colonial fungi from biological soil crusts in the Mojave desert and describing Neophaeococcomyces mojavensis, and introducing the new genera and species Taxawa tesnikishii.</title>
        <authorList>
            <person name="Kurbessoian T."/>
            <person name="Stajich J.E."/>
        </authorList>
    </citation>
    <scope>NUCLEOTIDE SEQUENCE</scope>
    <source>
        <strain evidence="1">JES_115</strain>
    </source>
</reference>
<gene>
    <name evidence="1" type="ORF">H2199_003322</name>
</gene>
<name>A0ACC2ZC73_9PEZI</name>
<keyword evidence="2" id="KW-1185">Reference proteome</keyword>
<evidence type="ECO:0000313" key="2">
    <source>
        <dbReference type="Proteomes" id="UP001172680"/>
    </source>
</evidence>
<evidence type="ECO:0000313" key="1">
    <source>
        <dbReference type="EMBL" id="KAJ9645316.1"/>
    </source>
</evidence>
<sequence length="124" mass="13833">MSIATNSSSNYLEKAVGTAESQDKNKPQGDEQVEGEEHQVHAGEPKTQGEGPQTQGESRETAARSTRFVYNPQLDIKSRAFTRAVEAFMITTFEVAKLAAEQDDREEVTAEDFHRAALIVIQYW</sequence>
<dbReference type="Proteomes" id="UP001172680">
    <property type="component" value="Unassembled WGS sequence"/>
</dbReference>
<organism evidence="1 2">
    <name type="scientific">Coniosporium tulheliwenetii</name>
    <dbReference type="NCBI Taxonomy" id="3383036"/>
    <lineage>
        <taxon>Eukaryota</taxon>
        <taxon>Fungi</taxon>
        <taxon>Dikarya</taxon>
        <taxon>Ascomycota</taxon>
        <taxon>Pezizomycotina</taxon>
        <taxon>Dothideomycetes</taxon>
        <taxon>Dothideomycetes incertae sedis</taxon>
        <taxon>Coniosporium</taxon>
    </lineage>
</organism>
<comment type="caution">
    <text evidence="1">The sequence shown here is derived from an EMBL/GenBank/DDBJ whole genome shotgun (WGS) entry which is preliminary data.</text>
</comment>
<accession>A0ACC2ZC73</accession>
<protein>
    <submittedName>
        <fullName evidence="1">Uncharacterized protein</fullName>
    </submittedName>
</protein>